<dbReference type="Pfam" id="PF00701">
    <property type="entry name" value="DHDPS"/>
    <property type="match status" value="1"/>
</dbReference>
<keyword evidence="10 12" id="KW-0704">Schiff base</keyword>
<dbReference type="PANTHER" id="PTHR12128:SF66">
    <property type="entry name" value="4-HYDROXY-2-OXOGLUTARATE ALDOLASE, MITOCHONDRIAL"/>
    <property type="match status" value="1"/>
</dbReference>
<dbReference type="GO" id="GO:0005737">
    <property type="term" value="C:cytoplasm"/>
    <property type="evidence" value="ECO:0007669"/>
    <property type="project" value="UniProtKB-SubCell"/>
</dbReference>
<dbReference type="InterPro" id="IPR020625">
    <property type="entry name" value="Schiff_base-form_aldolases_AS"/>
</dbReference>
<gene>
    <name evidence="12" type="primary">dapA</name>
    <name evidence="16" type="ORF">CLV40_101141</name>
</gene>
<dbReference type="GO" id="GO:0008840">
    <property type="term" value="F:4-hydroxy-tetrahydrodipicolinate synthase activity"/>
    <property type="evidence" value="ECO:0007669"/>
    <property type="project" value="UniProtKB-UniRule"/>
</dbReference>
<evidence type="ECO:0000256" key="10">
    <source>
        <dbReference type="ARBA" id="ARBA00023270"/>
    </source>
</evidence>
<feature type="active site" description="Proton donor/acceptor" evidence="12 14">
    <location>
        <position position="125"/>
    </location>
</feature>
<dbReference type="HAMAP" id="MF_00418">
    <property type="entry name" value="DapA"/>
    <property type="match status" value="1"/>
</dbReference>
<feature type="binding site" evidence="12 15">
    <location>
        <position position="195"/>
    </location>
    <ligand>
        <name>pyruvate</name>
        <dbReference type="ChEBI" id="CHEBI:15361"/>
    </ligand>
</feature>
<comment type="caution">
    <text evidence="16">The sequence shown here is derived from an EMBL/GenBank/DDBJ whole genome shotgun (WGS) entry which is preliminary data.</text>
</comment>
<accession>A0A2S6H0E5</accession>
<keyword evidence="9 12" id="KW-0456">Lyase</keyword>
<dbReference type="PROSITE" id="PS00666">
    <property type="entry name" value="DHDPS_2"/>
    <property type="match status" value="1"/>
</dbReference>
<evidence type="ECO:0000256" key="2">
    <source>
        <dbReference type="ARBA" id="ARBA00005120"/>
    </source>
</evidence>
<name>A0A2S6H0E5_9PSEU</name>
<proteinExistence type="inferred from homology"/>
<comment type="similarity">
    <text evidence="3 12 13">Belongs to the DapA family.</text>
</comment>
<evidence type="ECO:0000256" key="5">
    <source>
        <dbReference type="ARBA" id="ARBA00022490"/>
    </source>
</evidence>
<dbReference type="PIRSF" id="PIRSF001365">
    <property type="entry name" value="DHDPS"/>
    <property type="match status" value="1"/>
</dbReference>
<dbReference type="GO" id="GO:0019877">
    <property type="term" value="P:diaminopimelate biosynthetic process"/>
    <property type="evidence" value="ECO:0007669"/>
    <property type="project" value="UniProtKB-UniRule"/>
</dbReference>
<dbReference type="AlphaFoldDB" id="A0A2S6H0E5"/>
<evidence type="ECO:0000313" key="16">
    <source>
        <dbReference type="EMBL" id="PPK70955.1"/>
    </source>
</evidence>
<dbReference type="SUPFAM" id="SSF51569">
    <property type="entry name" value="Aldolase"/>
    <property type="match status" value="1"/>
</dbReference>
<evidence type="ECO:0000256" key="1">
    <source>
        <dbReference type="ARBA" id="ARBA00003294"/>
    </source>
</evidence>
<comment type="function">
    <text evidence="1 12">Catalyzes the condensation of (S)-aspartate-beta-semialdehyde [(S)-ASA] and pyruvate to 4-hydroxy-tetrahydrodipicolinate (HTPA).</text>
</comment>
<dbReference type="InterPro" id="IPR002220">
    <property type="entry name" value="DapA-like"/>
</dbReference>
<feature type="binding site" evidence="12 15">
    <location>
        <position position="43"/>
    </location>
    <ligand>
        <name>pyruvate</name>
        <dbReference type="ChEBI" id="CHEBI:15361"/>
    </ligand>
</feature>
<comment type="caution">
    <text evidence="12">Lacks conserved residue(s) required for the propagation of feature annotation.</text>
</comment>
<feature type="active site" description="Schiff-base intermediate with substrate" evidence="12 14">
    <location>
        <position position="153"/>
    </location>
</feature>
<protein>
    <recommendedName>
        <fullName evidence="4 12">4-hydroxy-tetrahydrodipicolinate synthase</fullName>
        <shortName evidence="12">HTPA synthase</shortName>
        <ecNumber evidence="4 12">4.3.3.7</ecNumber>
    </recommendedName>
</protein>
<keyword evidence="8 12" id="KW-0457">Lysine biosynthesis</keyword>
<evidence type="ECO:0000313" key="17">
    <source>
        <dbReference type="Proteomes" id="UP000239203"/>
    </source>
</evidence>
<dbReference type="GO" id="GO:0009089">
    <property type="term" value="P:lysine biosynthetic process via diaminopimelate"/>
    <property type="evidence" value="ECO:0007669"/>
    <property type="project" value="UniProtKB-UniRule"/>
</dbReference>
<evidence type="ECO:0000256" key="13">
    <source>
        <dbReference type="PIRNR" id="PIRNR001365"/>
    </source>
</evidence>
<evidence type="ECO:0000256" key="14">
    <source>
        <dbReference type="PIRSR" id="PIRSR001365-1"/>
    </source>
</evidence>
<dbReference type="PANTHER" id="PTHR12128">
    <property type="entry name" value="DIHYDRODIPICOLINATE SYNTHASE"/>
    <property type="match status" value="1"/>
</dbReference>
<comment type="catalytic activity">
    <reaction evidence="11 12">
        <text>L-aspartate 4-semialdehyde + pyruvate = (2S,4S)-4-hydroxy-2,3,4,5-tetrahydrodipicolinate + H2O + H(+)</text>
        <dbReference type="Rhea" id="RHEA:34171"/>
        <dbReference type="ChEBI" id="CHEBI:15361"/>
        <dbReference type="ChEBI" id="CHEBI:15377"/>
        <dbReference type="ChEBI" id="CHEBI:15378"/>
        <dbReference type="ChEBI" id="CHEBI:67139"/>
        <dbReference type="ChEBI" id="CHEBI:537519"/>
        <dbReference type="EC" id="4.3.3.7"/>
    </reaction>
</comment>
<organism evidence="16 17">
    <name type="scientific">Actinokineospora auranticolor</name>
    <dbReference type="NCBI Taxonomy" id="155976"/>
    <lineage>
        <taxon>Bacteria</taxon>
        <taxon>Bacillati</taxon>
        <taxon>Actinomycetota</taxon>
        <taxon>Actinomycetes</taxon>
        <taxon>Pseudonocardiales</taxon>
        <taxon>Pseudonocardiaceae</taxon>
        <taxon>Actinokineospora</taxon>
    </lineage>
</organism>
<evidence type="ECO:0000256" key="8">
    <source>
        <dbReference type="ARBA" id="ARBA00023154"/>
    </source>
</evidence>
<dbReference type="UniPathway" id="UPA00034">
    <property type="reaction ID" value="UER00017"/>
</dbReference>
<dbReference type="Proteomes" id="UP000239203">
    <property type="component" value="Unassembled WGS sequence"/>
</dbReference>
<dbReference type="EC" id="4.3.3.7" evidence="4 12"/>
<keyword evidence="17" id="KW-1185">Reference proteome</keyword>
<dbReference type="InterPro" id="IPR013785">
    <property type="entry name" value="Aldolase_TIM"/>
</dbReference>
<sequence>MSLLVPLITPFTADDRVDTAALARLAREVLDDGADGLVALGTTAEAATLTPDERAAVLEVCAAAGAPLVVGVGSSDTAATARALEALPAGVTGALVPVPPFTRPSPDGVVAHFAAIAGLVPLIVYNVPQRTGTVLSVETLARLAAIPGVVGLKHAVPVLDADAVAFLADREDFAVYAGDDVLAPALLALGADGGILASAHVHTRRWADLVGAWRSGHQARALGHRLSRLAAALFAEPNPAVIKAVLHAEGRIATPAVRLPLLPSSSEALARVTAETALPWPREGLTALRAG</sequence>
<dbReference type="InterPro" id="IPR005263">
    <property type="entry name" value="DapA"/>
</dbReference>
<evidence type="ECO:0000256" key="12">
    <source>
        <dbReference type="HAMAP-Rule" id="MF_00418"/>
    </source>
</evidence>
<evidence type="ECO:0000256" key="3">
    <source>
        <dbReference type="ARBA" id="ARBA00007592"/>
    </source>
</evidence>
<keyword evidence="5 12" id="KW-0963">Cytoplasm</keyword>
<keyword evidence="6 12" id="KW-0028">Amino-acid biosynthesis</keyword>
<dbReference type="SMART" id="SM01130">
    <property type="entry name" value="DHDPS"/>
    <property type="match status" value="1"/>
</dbReference>
<comment type="caution">
    <text evidence="12">Was originally thought to be a dihydrodipicolinate synthase (DHDPS), catalyzing the condensation of (S)-aspartate-beta-semialdehyde [(S)-ASA] and pyruvate to dihydrodipicolinate (DHDP). However, it was shown in E.coli that the product of the enzymatic reaction is not dihydrodipicolinate but in fact (4S)-4-hydroxy-2,3,4,5-tetrahydro-(2S)-dipicolinic acid (HTPA), and that the consecutive dehydration reaction leading to DHDP is not spontaneous but catalyzed by DapB.</text>
</comment>
<evidence type="ECO:0000256" key="4">
    <source>
        <dbReference type="ARBA" id="ARBA00012086"/>
    </source>
</evidence>
<comment type="pathway">
    <text evidence="2 12">Amino-acid biosynthesis; L-lysine biosynthesis via DAP pathway; (S)-tetrahydrodipicolinate from L-aspartate: step 3/4.</text>
</comment>
<dbReference type="PRINTS" id="PR00146">
    <property type="entry name" value="DHPICSNTHASE"/>
</dbReference>
<dbReference type="Gene3D" id="3.20.20.70">
    <property type="entry name" value="Aldolase class I"/>
    <property type="match status" value="1"/>
</dbReference>
<comment type="subcellular location">
    <subcellularLocation>
        <location evidence="12">Cytoplasm</location>
    </subcellularLocation>
</comment>
<keyword evidence="7 12" id="KW-0220">Diaminopimelate biosynthesis</keyword>
<dbReference type="EMBL" id="PTIX01000001">
    <property type="protein sequence ID" value="PPK70955.1"/>
    <property type="molecule type" value="Genomic_DNA"/>
</dbReference>
<dbReference type="RefSeq" id="WP_104475875.1">
    <property type="nucleotide sequence ID" value="NZ_CP154825.1"/>
</dbReference>
<evidence type="ECO:0000256" key="9">
    <source>
        <dbReference type="ARBA" id="ARBA00023239"/>
    </source>
</evidence>
<evidence type="ECO:0000256" key="15">
    <source>
        <dbReference type="PIRSR" id="PIRSR001365-2"/>
    </source>
</evidence>
<evidence type="ECO:0000256" key="7">
    <source>
        <dbReference type="ARBA" id="ARBA00022915"/>
    </source>
</evidence>
<reference evidence="16 17" key="1">
    <citation type="submission" date="2018-02" db="EMBL/GenBank/DDBJ databases">
        <title>Genomic Encyclopedia of Archaeal and Bacterial Type Strains, Phase II (KMG-II): from individual species to whole genera.</title>
        <authorList>
            <person name="Goeker M."/>
        </authorList>
    </citation>
    <scope>NUCLEOTIDE SEQUENCE [LARGE SCALE GENOMIC DNA]</scope>
    <source>
        <strain evidence="16 17">YU 961-1</strain>
    </source>
</reference>
<evidence type="ECO:0000256" key="6">
    <source>
        <dbReference type="ARBA" id="ARBA00022605"/>
    </source>
</evidence>
<comment type="subunit">
    <text evidence="12">Homotetramer; dimer of dimers.</text>
</comment>
<dbReference type="OrthoDB" id="9782828at2"/>
<feature type="site" description="Part of a proton relay during catalysis" evidence="12">
    <location>
        <position position="42"/>
    </location>
</feature>
<evidence type="ECO:0000256" key="11">
    <source>
        <dbReference type="ARBA" id="ARBA00047836"/>
    </source>
</evidence>